<name>A0A699Z7G6_HAELA</name>
<feature type="non-terminal residue" evidence="1">
    <location>
        <position position="1"/>
    </location>
</feature>
<evidence type="ECO:0000313" key="1">
    <source>
        <dbReference type="EMBL" id="GFH15128.1"/>
    </source>
</evidence>
<protein>
    <submittedName>
        <fullName evidence="1">Uncharacterized protein</fullName>
    </submittedName>
</protein>
<dbReference type="AlphaFoldDB" id="A0A699Z7G6"/>
<dbReference type="EMBL" id="BLLF01000810">
    <property type="protein sequence ID" value="GFH15128.1"/>
    <property type="molecule type" value="Genomic_DNA"/>
</dbReference>
<gene>
    <name evidence="1" type="ORF">HaLaN_11298</name>
</gene>
<reference evidence="1 2" key="1">
    <citation type="submission" date="2020-02" db="EMBL/GenBank/DDBJ databases">
        <title>Draft genome sequence of Haematococcus lacustris strain NIES-144.</title>
        <authorList>
            <person name="Morimoto D."/>
            <person name="Nakagawa S."/>
            <person name="Yoshida T."/>
            <person name="Sawayama S."/>
        </authorList>
    </citation>
    <scope>NUCLEOTIDE SEQUENCE [LARGE SCALE GENOMIC DNA]</scope>
    <source>
        <strain evidence="1 2">NIES-144</strain>
    </source>
</reference>
<evidence type="ECO:0000313" key="2">
    <source>
        <dbReference type="Proteomes" id="UP000485058"/>
    </source>
</evidence>
<dbReference type="Proteomes" id="UP000485058">
    <property type="component" value="Unassembled WGS sequence"/>
</dbReference>
<comment type="caution">
    <text evidence="1">The sequence shown here is derived from an EMBL/GenBank/DDBJ whole genome shotgun (WGS) entry which is preliminary data.</text>
</comment>
<proteinExistence type="predicted"/>
<keyword evidence="2" id="KW-1185">Reference proteome</keyword>
<organism evidence="1 2">
    <name type="scientific">Haematococcus lacustris</name>
    <name type="common">Green alga</name>
    <name type="synonym">Haematococcus pluvialis</name>
    <dbReference type="NCBI Taxonomy" id="44745"/>
    <lineage>
        <taxon>Eukaryota</taxon>
        <taxon>Viridiplantae</taxon>
        <taxon>Chlorophyta</taxon>
        <taxon>core chlorophytes</taxon>
        <taxon>Chlorophyceae</taxon>
        <taxon>CS clade</taxon>
        <taxon>Chlamydomonadales</taxon>
        <taxon>Haematococcaceae</taxon>
        <taxon>Haematococcus</taxon>
    </lineage>
</organism>
<accession>A0A699Z7G6</accession>
<sequence>MLLQACHSSQASRHLLG</sequence>